<protein>
    <submittedName>
        <fullName evidence="7">Thiol peroxidase</fullName>
    </submittedName>
</protein>
<dbReference type="AlphaFoldDB" id="A0A2U2X1G3"/>
<dbReference type="InterPro" id="IPR013740">
    <property type="entry name" value="Redoxin"/>
</dbReference>
<keyword evidence="4" id="KW-1015">Disulfide bond</keyword>
<evidence type="ECO:0000256" key="3">
    <source>
        <dbReference type="ARBA" id="ARBA00023002"/>
    </source>
</evidence>
<dbReference type="OrthoDB" id="9781543at2"/>
<keyword evidence="5" id="KW-0676">Redox-active center</keyword>
<proteinExistence type="predicted"/>
<evidence type="ECO:0000256" key="1">
    <source>
        <dbReference type="ARBA" id="ARBA00022559"/>
    </source>
</evidence>
<dbReference type="SUPFAM" id="SSF52833">
    <property type="entry name" value="Thioredoxin-like"/>
    <property type="match status" value="1"/>
</dbReference>
<organism evidence="7 8">
    <name type="scientific">Brumimicrobium oceani</name>
    <dbReference type="NCBI Taxonomy" id="2100725"/>
    <lineage>
        <taxon>Bacteria</taxon>
        <taxon>Pseudomonadati</taxon>
        <taxon>Bacteroidota</taxon>
        <taxon>Flavobacteriia</taxon>
        <taxon>Flavobacteriales</taxon>
        <taxon>Crocinitomicaceae</taxon>
        <taxon>Brumimicrobium</taxon>
    </lineage>
</organism>
<dbReference type="PANTHER" id="PTHR43110:SF1">
    <property type="entry name" value="THIOL PEROXIDASE"/>
    <property type="match status" value="1"/>
</dbReference>
<dbReference type="InterPro" id="IPR036249">
    <property type="entry name" value="Thioredoxin-like_sf"/>
</dbReference>
<name>A0A2U2X1G3_9FLAO</name>
<accession>A0A2U2X1G3</accession>
<reference evidence="7 8" key="1">
    <citation type="submission" date="2018-05" db="EMBL/GenBank/DDBJ databases">
        <title>Brumimicrobium oceani sp. nov., isolated from coastal sediment.</title>
        <authorList>
            <person name="Kou Y."/>
        </authorList>
    </citation>
    <scope>NUCLEOTIDE SEQUENCE [LARGE SCALE GENOMIC DNA]</scope>
    <source>
        <strain evidence="7 8">C305</strain>
    </source>
</reference>
<dbReference type="GO" id="GO:0008379">
    <property type="term" value="F:thioredoxin peroxidase activity"/>
    <property type="evidence" value="ECO:0007669"/>
    <property type="project" value="InterPro"/>
</dbReference>
<dbReference type="PROSITE" id="PS51352">
    <property type="entry name" value="THIOREDOXIN_2"/>
    <property type="match status" value="1"/>
</dbReference>
<evidence type="ECO:0000259" key="6">
    <source>
        <dbReference type="PROSITE" id="PS51352"/>
    </source>
</evidence>
<dbReference type="PANTHER" id="PTHR43110">
    <property type="entry name" value="THIOL PEROXIDASE"/>
    <property type="match status" value="1"/>
</dbReference>
<evidence type="ECO:0000256" key="5">
    <source>
        <dbReference type="ARBA" id="ARBA00023284"/>
    </source>
</evidence>
<dbReference type="InterPro" id="IPR002065">
    <property type="entry name" value="TPX"/>
</dbReference>
<dbReference type="Pfam" id="PF08534">
    <property type="entry name" value="Redoxin"/>
    <property type="match status" value="1"/>
</dbReference>
<keyword evidence="3" id="KW-0560">Oxidoreductase</keyword>
<dbReference type="InterPro" id="IPR018219">
    <property type="entry name" value="Tpx_CS"/>
</dbReference>
<reference evidence="7 8" key="2">
    <citation type="submission" date="2018-05" db="EMBL/GenBank/DDBJ databases">
        <authorList>
            <person name="Lanie J.A."/>
            <person name="Ng W.-L."/>
            <person name="Kazmierczak K.M."/>
            <person name="Andrzejewski T.M."/>
            <person name="Davidsen T.M."/>
            <person name="Wayne K.J."/>
            <person name="Tettelin H."/>
            <person name="Glass J.I."/>
            <person name="Rusch D."/>
            <person name="Podicherti R."/>
            <person name="Tsui H.-C.T."/>
            <person name="Winkler M.E."/>
        </authorList>
    </citation>
    <scope>NUCLEOTIDE SEQUENCE [LARGE SCALE GENOMIC DNA]</scope>
    <source>
        <strain evidence="7 8">C305</strain>
    </source>
</reference>
<dbReference type="RefSeq" id="WP_109360602.1">
    <property type="nucleotide sequence ID" value="NZ_QFRJ01000016.1"/>
</dbReference>
<keyword evidence="8" id="KW-1185">Reference proteome</keyword>
<dbReference type="Proteomes" id="UP000245370">
    <property type="component" value="Unassembled WGS sequence"/>
</dbReference>
<sequence>MDIKFKGTAIKTNGNFPKVGDDFPEMKLVKADLSELNTNDLKGKKVVFNIFPSVDTSVCGMQLNTFANKLKGREDVALVFTSLDLPFAFSRFCTSEGIDNAITTSDFRYRDADKLGIVMEGGPLNGLHARGVIVTDENLVIQYAELVQEVTDEPNYDAALEKI</sequence>
<evidence type="ECO:0000256" key="2">
    <source>
        <dbReference type="ARBA" id="ARBA00022862"/>
    </source>
</evidence>
<gene>
    <name evidence="7" type="ORF">DIT68_14820</name>
</gene>
<keyword evidence="1 7" id="KW-0575">Peroxidase</keyword>
<keyword evidence="2" id="KW-0049">Antioxidant</keyword>
<evidence type="ECO:0000313" key="7">
    <source>
        <dbReference type="EMBL" id="PWH81594.1"/>
    </source>
</evidence>
<dbReference type="CDD" id="cd03014">
    <property type="entry name" value="PRX_Atyp2cys"/>
    <property type="match status" value="1"/>
</dbReference>
<dbReference type="PROSITE" id="PS01265">
    <property type="entry name" value="TPX"/>
    <property type="match status" value="1"/>
</dbReference>
<dbReference type="InterPro" id="IPR050455">
    <property type="entry name" value="Tpx_Peroxidase_subfamily"/>
</dbReference>
<evidence type="ECO:0000256" key="4">
    <source>
        <dbReference type="ARBA" id="ARBA00023157"/>
    </source>
</evidence>
<dbReference type="EMBL" id="QFRJ01000016">
    <property type="protein sequence ID" value="PWH81594.1"/>
    <property type="molecule type" value="Genomic_DNA"/>
</dbReference>
<feature type="domain" description="Thioredoxin" evidence="6">
    <location>
        <begin position="17"/>
        <end position="163"/>
    </location>
</feature>
<dbReference type="InterPro" id="IPR013766">
    <property type="entry name" value="Thioredoxin_domain"/>
</dbReference>
<evidence type="ECO:0000313" key="8">
    <source>
        <dbReference type="Proteomes" id="UP000245370"/>
    </source>
</evidence>
<comment type="caution">
    <text evidence="7">The sequence shown here is derived from an EMBL/GenBank/DDBJ whole genome shotgun (WGS) entry which is preliminary data.</text>
</comment>
<dbReference type="NCBIfam" id="NF001808">
    <property type="entry name" value="PRK00522.1"/>
    <property type="match status" value="1"/>
</dbReference>
<dbReference type="Gene3D" id="3.40.30.10">
    <property type="entry name" value="Glutaredoxin"/>
    <property type="match status" value="1"/>
</dbReference>